<dbReference type="HOGENOM" id="CLU_746669_0_0_1"/>
<dbReference type="GO" id="GO:0016020">
    <property type="term" value="C:membrane"/>
    <property type="evidence" value="ECO:0007669"/>
    <property type="project" value="UniProtKB-SubCell"/>
</dbReference>
<feature type="transmembrane region" description="Helical" evidence="9">
    <location>
        <begin position="20"/>
        <end position="45"/>
    </location>
</feature>
<evidence type="ECO:0000256" key="9">
    <source>
        <dbReference type="SAM" id="Phobius"/>
    </source>
</evidence>
<dbReference type="STRING" id="10228.B3RRN3"/>
<dbReference type="OMA" id="WIITIDS"/>
<keyword evidence="12" id="KW-1185">Reference proteome</keyword>
<dbReference type="OrthoDB" id="2105199at2759"/>
<evidence type="ECO:0000256" key="7">
    <source>
        <dbReference type="ARBA" id="ARBA00023224"/>
    </source>
</evidence>
<name>B3RRN3_TRIAD</name>
<evidence type="ECO:0000259" key="10">
    <source>
        <dbReference type="PROSITE" id="PS50262"/>
    </source>
</evidence>
<keyword evidence="3 9" id="KW-1133">Transmembrane helix</keyword>
<evidence type="ECO:0000313" key="11">
    <source>
        <dbReference type="EMBL" id="EDV26382.1"/>
    </source>
</evidence>
<feature type="transmembrane region" description="Helical" evidence="9">
    <location>
        <begin position="186"/>
        <end position="209"/>
    </location>
</feature>
<evidence type="ECO:0000256" key="6">
    <source>
        <dbReference type="ARBA" id="ARBA00023170"/>
    </source>
</evidence>
<comment type="similarity">
    <text evidence="8">Belongs to the G-protein coupled receptor 1 family.</text>
</comment>
<dbReference type="KEGG" id="tad:TRIADDRAFT_54303"/>
<dbReference type="PROSITE" id="PS00237">
    <property type="entry name" value="G_PROTEIN_RECEP_F1_1"/>
    <property type="match status" value="1"/>
</dbReference>
<dbReference type="PANTHER" id="PTHR24243:SF208">
    <property type="entry name" value="PYROKININ-1 RECEPTOR"/>
    <property type="match status" value="1"/>
</dbReference>
<evidence type="ECO:0000256" key="8">
    <source>
        <dbReference type="RuleBase" id="RU000688"/>
    </source>
</evidence>
<feature type="transmembrane region" description="Helical" evidence="9">
    <location>
        <begin position="240"/>
        <end position="265"/>
    </location>
</feature>
<keyword evidence="7 8" id="KW-0807">Transducer</keyword>
<evidence type="ECO:0000256" key="3">
    <source>
        <dbReference type="ARBA" id="ARBA00022989"/>
    </source>
</evidence>
<dbReference type="Proteomes" id="UP000009022">
    <property type="component" value="Unassembled WGS sequence"/>
</dbReference>
<keyword evidence="5 9" id="KW-0472">Membrane</keyword>
<organism evidence="11 12">
    <name type="scientific">Trichoplax adhaerens</name>
    <name type="common">Trichoplax reptans</name>
    <dbReference type="NCBI Taxonomy" id="10228"/>
    <lineage>
        <taxon>Eukaryota</taxon>
        <taxon>Metazoa</taxon>
        <taxon>Placozoa</taxon>
        <taxon>Uniplacotomia</taxon>
        <taxon>Trichoplacea</taxon>
        <taxon>Trichoplacidae</taxon>
        <taxon>Trichoplax</taxon>
    </lineage>
</organism>
<dbReference type="GeneID" id="6751593"/>
<feature type="transmembrane region" description="Helical" evidence="9">
    <location>
        <begin position="285"/>
        <end position="308"/>
    </location>
</feature>
<dbReference type="PANTHER" id="PTHR24243">
    <property type="entry name" value="G-PROTEIN COUPLED RECEPTOR"/>
    <property type="match status" value="1"/>
</dbReference>
<dbReference type="PRINTS" id="PR00237">
    <property type="entry name" value="GPCRRHODOPSN"/>
</dbReference>
<keyword evidence="2 8" id="KW-0812">Transmembrane</keyword>
<dbReference type="EMBL" id="DS985243">
    <property type="protein sequence ID" value="EDV26382.1"/>
    <property type="molecule type" value="Genomic_DNA"/>
</dbReference>
<sequence length="371" mass="42237">MESNNTTNPQHMSTFTENISLFNGIFIVPTILGILGNSLVFRTIYTWDKYYTPTYILMANMAISDLITLVASLAYSIASILSWLFNASLSSWPITCRVLSYLITAFHGVSSLSLTAISYDRFNTIVQASLDQCPPFFRRKKALSIVLSSIWIAGMTLALPYPWIITIDSRLPYICEMGQIINTANLVLYSISCLFSTFLPSLIIVILYIKVVLFIHRKWRVSSSLSAKYSKDEENKKKDVLKMLIVTTTIAIIFTLPHIFVYVIATVFNSTLSNVIITLPLYLRYLLYFTYKFSVMACAHSPLIYSLMNRKFRQDMKITFRQSCNSSTSLNAKTSHKVGVTTVVTTCDDYVSRQNFRYLDSVEMMEKIDPL</sequence>
<keyword evidence="6 8" id="KW-0675">Receptor</keyword>
<dbReference type="SUPFAM" id="SSF81321">
    <property type="entry name" value="Family A G protein-coupled receptor-like"/>
    <property type="match status" value="1"/>
</dbReference>
<evidence type="ECO:0000256" key="2">
    <source>
        <dbReference type="ARBA" id="ARBA00022692"/>
    </source>
</evidence>
<dbReference type="PhylomeDB" id="B3RRN3"/>
<comment type="subcellular location">
    <subcellularLocation>
        <location evidence="1">Membrane</location>
        <topology evidence="1">Multi-pass membrane protein</topology>
    </subcellularLocation>
</comment>
<dbReference type="Pfam" id="PF00001">
    <property type="entry name" value="7tm_1"/>
    <property type="match status" value="1"/>
</dbReference>
<dbReference type="AlphaFoldDB" id="B3RRN3"/>
<accession>B3RRN3</accession>
<reference evidence="11 12" key="1">
    <citation type="journal article" date="2008" name="Nature">
        <title>The Trichoplax genome and the nature of placozoans.</title>
        <authorList>
            <person name="Srivastava M."/>
            <person name="Begovic E."/>
            <person name="Chapman J."/>
            <person name="Putnam N.H."/>
            <person name="Hellsten U."/>
            <person name="Kawashima T."/>
            <person name="Kuo A."/>
            <person name="Mitros T."/>
            <person name="Salamov A."/>
            <person name="Carpenter M.L."/>
            <person name="Signorovitch A.Y."/>
            <person name="Moreno M.A."/>
            <person name="Kamm K."/>
            <person name="Grimwood J."/>
            <person name="Schmutz J."/>
            <person name="Shapiro H."/>
            <person name="Grigoriev I.V."/>
            <person name="Buss L.W."/>
            <person name="Schierwater B."/>
            <person name="Dellaporta S.L."/>
            <person name="Rokhsar D.S."/>
        </authorList>
    </citation>
    <scope>NUCLEOTIDE SEQUENCE [LARGE SCALE GENOMIC DNA]</scope>
    <source>
        <strain evidence="11 12">Grell-BS-1999</strain>
    </source>
</reference>
<protein>
    <recommendedName>
        <fullName evidence="10">G-protein coupled receptors family 1 profile domain-containing protein</fullName>
    </recommendedName>
</protein>
<feature type="transmembrane region" description="Helical" evidence="9">
    <location>
        <begin position="143"/>
        <end position="166"/>
    </location>
</feature>
<gene>
    <name evidence="11" type="ORF">TRIADDRAFT_54303</name>
</gene>
<evidence type="ECO:0000256" key="4">
    <source>
        <dbReference type="ARBA" id="ARBA00023040"/>
    </source>
</evidence>
<feature type="transmembrane region" description="Helical" evidence="9">
    <location>
        <begin position="98"/>
        <end position="122"/>
    </location>
</feature>
<dbReference type="InParanoid" id="B3RRN3"/>
<dbReference type="eggNOG" id="KOG3656">
    <property type="taxonomic scope" value="Eukaryota"/>
</dbReference>
<feature type="transmembrane region" description="Helical" evidence="9">
    <location>
        <begin position="66"/>
        <end position="86"/>
    </location>
</feature>
<keyword evidence="4 8" id="KW-0297">G-protein coupled receptor</keyword>
<feature type="domain" description="G-protein coupled receptors family 1 profile" evidence="10">
    <location>
        <begin position="36"/>
        <end position="305"/>
    </location>
</feature>
<dbReference type="RefSeq" id="XP_002110378.1">
    <property type="nucleotide sequence ID" value="XM_002110342.1"/>
</dbReference>
<evidence type="ECO:0000313" key="12">
    <source>
        <dbReference type="Proteomes" id="UP000009022"/>
    </source>
</evidence>
<dbReference type="FunCoup" id="B3RRN3">
    <property type="interactions" value="484"/>
</dbReference>
<dbReference type="PROSITE" id="PS50262">
    <property type="entry name" value="G_PROTEIN_RECEP_F1_2"/>
    <property type="match status" value="1"/>
</dbReference>
<proteinExistence type="inferred from homology"/>
<evidence type="ECO:0000256" key="1">
    <source>
        <dbReference type="ARBA" id="ARBA00004141"/>
    </source>
</evidence>
<evidence type="ECO:0000256" key="5">
    <source>
        <dbReference type="ARBA" id="ARBA00023136"/>
    </source>
</evidence>
<dbReference type="CDD" id="cd00637">
    <property type="entry name" value="7tm_classA_rhodopsin-like"/>
    <property type="match status" value="1"/>
</dbReference>
<dbReference type="Gene3D" id="1.20.1070.10">
    <property type="entry name" value="Rhodopsin 7-helix transmembrane proteins"/>
    <property type="match status" value="1"/>
</dbReference>
<dbReference type="CTD" id="6751593"/>
<dbReference type="GO" id="GO:0004930">
    <property type="term" value="F:G protein-coupled receptor activity"/>
    <property type="evidence" value="ECO:0007669"/>
    <property type="project" value="UniProtKB-KW"/>
</dbReference>
<dbReference type="InterPro" id="IPR017452">
    <property type="entry name" value="GPCR_Rhodpsn_7TM"/>
</dbReference>
<dbReference type="InterPro" id="IPR000276">
    <property type="entry name" value="GPCR_Rhodpsn"/>
</dbReference>